<dbReference type="HOGENOM" id="CLU_027870_3_0_0"/>
<dbReference type="KEGG" id="ipo:Ilyop_1950"/>
<name>E3HBM5_ILYPC</name>
<evidence type="ECO:0000313" key="1">
    <source>
        <dbReference type="EMBL" id="ADO83721.1"/>
    </source>
</evidence>
<protein>
    <submittedName>
        <fullName evidence="1">Phage portal protein, lambda family</fullName>
    </submittedName>
</protein>
<dbReference type="Proteomes" id="UP000006875">
    <property type="component" value="Plasmid pILYOP01"/>
</dbReference>
<keyword evidence="1" id="KW-0614">Plasmid</keyword>
<organism evidence="1 2">
    <name type="scientific">Ilyobacter polytropus (strain ATCC 51220 / DSM 2926 / LMG 16218 / CuHBu1)</name>
    <dbReference type="NCBI Taxonomy" id="572544"/>
    <lineage>
        <taxon>Bacteria</taxon>
        <taxon>Fusobacteriati</taxon>
        <taxon>Fusobacteriota</taxon>
        <taxon>Fusobacteriia</taxon>
        <taxon>Fusobacteriales</taxon>
        <taxon>Fusobacteriaceae</taxon>
        <taxon>Ilyobacter</taxon>
    </lineage>
</organism>
<dbReference type="Pfam" id="PF05136">
    <property type="entry name" value="Phage_portal_2"/>
    <property type="match status" value="1"/>
</dbReference>
<keyword evidence="2" id="KW-1185">Reference proteome</keyword>
<gene>
    <name evidence="1" type="ordered locus">Ilyop_1950</name>
</gene>
<accession>E3HBM5</accession>
<dbReference type="GO" id="GO:0019068">
    <property type="term" value="P:virion assembly"/>
    <property type="evidence" value="ECO:0007669"/>
    <property type="project" value="InterPro"/>
</dbReference>
<dbReference type="NCBIfam" id="TIGR01539">
    <property type="entry name" value="portal_lambda"/>
    <property type="match status" value="1"/>
</dbReference>
<reference evidence="1 2" key="1">
    <citation type="journal article" date="2010" name="Stand. Genomic Sci.">
        <title>Complete genome sequence of Ilyobacter polytropus type strain (CuHbu1).</title>
        <authorList>
            <person name="Sikorski J."/>
            <person name="Chertkov O."/>
            <person name="Lapidus A."/>
            <person name="Nolan M."/>
            <person name="Lucas S."/>
            <person name="Del Rio T.G."/>
            <person name="Tice H."/>
            <person name="Cheng J.F."/>
            <person name="Tapia R."/>
            <person name="Han C."/>
            <person name="Goodwin L."/>
            <person name="Pitluck S."/>
            <person name="Liolios K."/>
            <person name="Ivanova N."/>
            <person name="Mavromatis K."/>
            <person name="Mikhailova N."/>
            <person name="Pati A."/>
            <person name="Chen A."/>
            <person name="Palaniappan K."/>
            <person name="Land M."/>
            <person name="Hauser L."/>
            <person name="Chang Y.J."/>
            <person name="Jeffries C.D."/>
            <person name="Brambilla E."/>
            <person name="Yasawong M."/>
            <person name="Rohde M."/>
            <person name="Pukall R."/>
            <person name="Spring S."/>
            <person name="Goker M."/>
            <person name="Woyke T."/>
            <person name="Bristow J."/>
            <person name="Eisen J.A."/>
            <person name="Markowitz V."/>
            <person name="Hugenholtz P."/>
            <person name="Kyrpides N.C."/>
            <person name="Klenk H.P."/>
        </authorList>
    </citation>
    <scope>NUCLEOTIDE SEQUENCE [LARGE SCALE GENOMIC DNA]</scope>
    <source>
        <strain evidence="2">ATCC 51220 / DSM 2926 / LMG 16218 / CuHBu1</strain>
        <plasmid evidence="2">pILYOP01</plasmid>
    </source>
</reference>
<dbReference type="RefSeq" id="WP_013388383.1">
    <property type="nucleotide sequence ID" value="NC_014633.1"/>
</dbReference>
<evidence type="ECO:0000313" key="2">
    <source>
        <dbReference type="Proteomes" id="UP000006875"/>
    </source>
</evidence>
<sequence length="500" mass="55906">MGNSDVKPSIVDKAIYLFSPKAAKDRLKAKQEYKNYVDSGASITDSALWDFWPISRSPTEEIDDNRATLGARTRRLYMSSPIARAAINKYHVNGIGTGLKAKPNIDIDVLGITKEESAKLEREIKRKFDLYAKSTNCDYSRMFNFYTLQTLTLITSLVAGDALVVPCYKKRKGVKTRLCLRVIEGDLITSPYAVDTDLIRNGVEFNTNGELEAYYVAKRHPGDMYYTTETIRLKAFGDDGNRLVHHIFEPERPGQRRGVPLLAPVISALKQHSRYSESELMAAVIGAMYTVFVTTEANTDPLKNLGVDKKDNNLPDKTVGMKKGGIVKLNPGEKVEIANPGRPNANYSTFVDAIITEIGAGIGVPREVLLTSFGSNYSASKAALDEAWKGFLKKRSLIEMYMCQPFYEEWLTEQVSLGEIHLPGYMDNDRKRLAYSRAYWVGPSKSSLDPYKEVRAASERVKMGISNREIEAGSIGNDFEEVSKQLLLENQQLKGVSNEE</sequence>
<dbReference type="OrthoDB" id="9770450at2"/>
<dbReference type="GO" id="GO:0005198">
    <property type="term" value="F:structural molecule activity"/>
    <property type="evidence" value="ECO:0007669"/>
    <property type="project" value="InterPro"/>
</dbReference>
<dbReference type="EMBL" id="CP002282">
    <property type="protein sequence ID" value="ADO83721.1"/>
    <property type="molecule type" value="Genomic_DNA"/>
</dbReference>
<geneLocation type="plasmid" evidence="1 2">
    <name>pILYOP01</name>
</geneLocation>
<proteinExistence type="predicted"/>
<dbReference type="AlphaFoldDB" id="E3HBM5"/>
<dbReference type="InterPro" id="IPR006429">
    <property type="entry name" value="Phage_lambda_portal"/>
</dbReference>